<keyword evidence="8" id="KW-1185">Reference proteome</keyword>
<organism evidence="7 8">
    <name type="scientific">Natranaerovirga pectinivora</name>
    <dbReference type="NCBI Taxonomy" id="682400"/>
    <lineage>
        <taxon>Bacteria</taxon>
        <taxon>Bacillati</taxon>
        <taxon>Bacillota</taxon>
        <taxon>Clostridia</taxon>
        <taxon>Lachnospirales</taxon>
        <taxon>Natranaerovirgaceae</taxon>
        <taxon>Natranaerovirga</taxon>
    </lineage>
</organism>
<evidence type="ECO:0000256" key="1">
    <source>
        <dbReference type="ARBA" id="ARBA00004953"/>
    </source>
</evidence>
<dbReference type="InterPro" id="IPR014777">
    <property type="entry name" value="4pyrrole_Mease_sub1"/>
</dbReference>
<dbReference type="Proteomes" id="UP000294902">
    <property type="component" value="Unassembled WGS sequence"/>
</dbReference>
<dbReference type="InterPro" id="IPR012818">
    <property type="entry name" value="CbiE"/>
</dbReference>
<gene>
    <name evidence="7" type="ORF">EDC18_10831</name>
</gene>
<dbReference type="GO" id="GO:0009236">
    <property type="term" value="P:cobalamin biosynthetic process"/>
    <property type="evidence" value="ECO:0007669"/>
    <property type="project" value="UniProtKB-UniPathway"/>
</dbReference>
<dbReference type="Gene3D" id="3.30.950.10">
    <property type="entry name" value="Methyltransferase, Cobalt-precorrin-4 Transmethylase, Domain 2"/>
    <property type="match status" value="1"/>
</dbReference>
<evidence type="ECO:0000256" key="2">
    <source>
        <dbReference type="ARBA" id="ARBA00022573"/>
    </source>
</evidence>
<sequence>MNRIKIVGIGPGHKDYILPIAYKTIEEADLLIGGSRNLEVFQDYKKETLCYEGNLKEIVETMAIQKENNKKIVVLVSGDTGFYSLLDYIKNFFSDEDIEVIPGISSFQYLFSRLKRSYKGYGLYSLHGRDIQVDAYIEKHQGVFLLTDEKNTPSSIVTSIMDAYGHWKMIVGENLSYENEKITQGKVKDFRKKEFSKLCVVVIEKYVE</sequence>
<evidence type="ECO:0000313" key="8">
    <source>
        <dbReference type="Proteomes" id="UP000294902"/>
    </source>
</evidence>
<keyword evidence="4 7" id="KW-0808">Transferase</keyword>
<protein>
    <submittedName>
        <fullName evidence="7">Precorrin-6Y C5,15-methyltransferase (Decarboxylating)</fullName>
    </submittedName>
</protein>
<evidence type="ECO:0000259" key="6">
    <source>
        <dbReference type="Pfam" id="PF00590"/>
    </source>
</evidence>
<name>A0A4R3MJX5_9FIRM</name>
<dbReference type="UniPathway" id="UPA00148"/>
<dbReference type="CDD" id="cd11644">
    <property type="entry name" value="Precorrin-6Y-MT"/>
    <property type="match status" value="1"/>
</dbReference>
<feature type="domain" description="Tetrapyrrole methylase" evidence="6">
    <location>
        <begin position="4"/>
        <end position="189"/>
    </location>
</feature>
<dbReference type="AlphaFoldDB" id="A0A4R3MJX5"/>
<keyword evidence="5" id="KW-0949">S-adenosyl-L-methionine</keyword>
<evidence type="ECO:0000256" key="4">
    <source>
        <dbReference type="ARBA" id="ARBA00022679"/>
    </source>
</evidence>
<dbReference type="EMBL" id="SMAL01000008">
    <property type="protein sequence ID" value="TCT13797.1"/>
    <property type="molecule type" value="Genomic_DNA"/>
</dbReference>
<dbReference type="GO" id="GO:0008276">
    <property type="term" value="F:protein methyltransferase activity"/>
    <property type="evidence" value="ECO:0007669"/>
    <property type="project" value="InterPro"/>
</dbReference>
<dbReference type="InterPro" id="IPR050714">
    <property type="entry name" value="Cobalamin_biosynth_MTase"/>
</dbReference>
<dbReference type="RefSeq" id="WP_165878560.1">
    <property type="nucleotide sequence ID" value="NZ_SMAL01000008.1"/>
</dbReference>
<dbReference type="SUPFAM" id="SSF53790">
    <property type="entry name" value="Tetrapyrrole methylase"/>
    <property type="match status" value="1"/>
</dbReference>
<dbReference type="Pfam" id="PF00590">
    <property type="entry name" value="TP_methylase"/>
    <property type="match status" value="1"/>
</dbReference>
<dbReference type="PANTHER" id="PTHR43182:SF1">
    <property type="entry name" value="COBALT-PRECORRIN-7 C(5)-METHYLTRANSFERASE"/>
    <property type="match status" value="1"/>
</dbReference>
<dbReference type="GO" id="GO:0032259">
    <property type="term" value="P:methylation"/>
    <property type="evidence" value="ECO:0007669"/>
    <property type="project" value="UniProtKB-KW"/>
</dbReference>
<evidence type="ECO:0000256" key="5">
    <source>
        <dbReference type="ARBA" id="ARBA00022691"/>
    </source>
</evidence>
<comment type="pathway">
    <text evidence="1">Cofactor biosynthesis; adenosylcobalamin biosynthesis.</text>
</comment>
<keyword evidence="2" id="KW-0169">Cobalamin biosynthesis</keyword>
<keyword evidence="3 7" id="KW-0489">Methyltransferase</keyword>
<proteinExistence type="predicted"/>
<reference evidence="7 8" key="1">
    <citation type="submission" date="2019-03" db="EMBL/GenBank/DDBJ databases">
        <title>Genomic Encyclopedia of Type Strains, Phase IV (KMG-IV): sequencing the most valuable type-strain genomes for metagenomic binning, comparative biology and taxonomic classification.</title>
        <authorList>
            <person name="Goeker M."/>
        </authorList>
    </citation>
    <scope>NUCLEOTIDE SEQUENCE [LARGE SCALE GENOMIC DNA]</scope>
    <source>
        <strain evidence="7 8">DSM 24629</strain>
    </source>
</reference>
<dbReference type="InterPro" id="IPR014776">
    <property type="entry name" value="4pyrrole_Mease_sub2"/>
</dbReference>
<dbReference type="InterPro" id="IPR035996">
    <property type="entry name" value="4pyrrol_Methylase_sf"/>
</dbReference>
<evidence type="ECO:0000256" key="3">
    <source>
        <dbReference type="ARBA" id="ARBA00022603"/>
    </source>
</evidence>
<dbReference type="Gene3D" id="3.40.1010.10">
    <property type="entry name" value="Cobalt-precorrin-4 Transmethylase, Domain 1"/>
    <property type="match status" value="1"/>
</dbReference>
<comment type="caution">
    <text evidence="7">The sequence shown here is derived from an EMBL/GenBank/DDBJ whole genome shotgun (WGS) entry which is preliminary data.</text>
</comment>
<accession>A0A4R3MJX5</accession>
<dbReference type="PANTHER" id="PTHR43182">
    <property type="entry name" value="COBALT-PRECORRIN-6B C(15)-METHYLTRANSFERASE (DECARBOXYLATING)"/>
    <property type="match status" value="1"/>
</dbReference>
<evidence type="ECO:0000313" key="7">
    <source>
        <dbReference type="EMBL" id="TCT13797.1"/>
    </source>
</evidence>
<dbReference type="NCBIfam" id="TIGR02467">
    <property type="entry name" value="CbiE"/>
    <property type="match status" value="1"/>
</dbReference>
<dbReference type="InterPro" id="IPR000878">
    <property type="entry name" value="4pyrrol_Mease"/>
</dbReference>